<organism evidence="2 4">
    <name type="scientific">Didymodactylos carnosus</name>
    <dbReference type="NCBI Taxonomy" id="1234261"/>
    <lineage>
        <taxon>Eukaryota</taxon>
        <taxon>Metazoa</taxon>
        <taxon>Spiralia</taxon>
        <taxon>Gnathifera</taxon>
        <taxon>Rotifera</taxon>
        <taxon>Eurotatoria</taxon>
        <taxon>Bdelloidea</taxon>
        <taxon>Philodinida</taxon>
        <taxon>Philodinidae</taxon>
        <taxon>Didymodactylos</taxon>
    </lineage>
</organism>
<dbReference type="EMBL" id="CAJNOQ010011518">
    <property type="protein sequence ID" value="CAF1278749.1"/>
    <property type="molecule type" value="Genomic_DNA"/>
</dbReference>
<sequence length="260" mass="30012">MHSMPSVLAILNNVVAALLENSQRRFVIVEMSFIYRWWNRLDAEFKDIIRKLIADGRIDIAGGGWVMNEEADAHYSAMIDQHTLGFRFIKSELKKCSQPSVAWQLDLFGHSREVNSLFSQMGYDGVMFGRLDYQEKVQRIAKARLQMLWKVNDNTGIISVQKYNDNKYHKNSIFLLANEQRLFTTVLPNLYHPPEGFNIGPQIAGQLIREDDADTMEQSASAYSHRLLIELETQQRMYKTQNIALIYGGDFEYEGGLYKS</sequence>
<comment type="caution">
    <text evidence="2">The sequence shown here is derived from an EMBL/GenBank/DDBJ whole genome shotgun (WGS) entry which is preliminary data.</text>
</comment>
<reference evidence="2" key="1">
    <citation type="submission" date="2021-02" db="EMBL/GenBank/DDBJ databases">
        <authorList>
            <person name="Nowell W R."/>
        </authorList>
    </citation>
    <scope>NUCLEOTIDE SEQUENCE</scope>
</reference>
<dbReference type="AlphaFoldDB" id="A0A815C5B7"/>
<keyword evidence="4" id="KW-1185">Reference proteome</keyword>
<dbReference type="GO" id="GO:0006013">
    <property type="term" value="P:mannose metabolic process"/>
    <property type="evidence" value="ECO:0007669"/>
    <property type="project" value="InterPro"/>
</dbReference>
<evidence type="ECO:0000313" key="3">
    <source>
        <dbReference type="EMBL" id="CAF4072335.1"/>
    </source>
</evidence>
<dbReference type="Pfam" id="PF01074">
    <property type="entry name" value="Glyco_hydro_38N"/>
    <property type="match status" value="1"/>
</dbReference>
<gene>
    <name evidence="2" type="ORF">GPM918_LOCUS27450</name>
    <name evidence="3" type="ORF">SRO942_LOCUS27776</name>
</gene>
<dbReference type="Proteomes" id="UP000681722">
    <property type="component" value="Unassembled WGS sequence"/>
</dbReference>
<feature type="domain" description="Glycoside hydrolase family 38 N-terminal" evidence="1">
    <location>
        <begin position="7"/>
        <end position="252"/>
    </location>
</feature>
<dbReference type="InterPro" id="IPR011330">
    <property type="entry name" value="Glyco_hydro/deAcase_b/a-brl"/>
</dbReference>
<proteinExistence type="predicted"/>
<dbReference type="InterPro" id="IPR000602">
    <property type="entry name" value="Glyco_hydro_38_N"/>
</dbReference>
<dbReference type="OrthoDB" id="2016903at2759"/>
<dbReference type="PANTHER" id="PTHR11607">
    <property type="entry name" value="ALPHA-MANNOSIDASE"/>
    <property type="match status" value="1"/>
</dbReference>
<evidence type="ECO:0000313" key="4">
    <source>
        <dbReference type="Proteomes" id="UP000663829"/>
    </source>
</evidence>
<protein>
    <recommendedName>
        <fullName evidence="1">Glycoside hydrolase family 38 N-terminal domain-containing protein</fullName>
    </recommendedName>
</protein>
<evidence type="ECO:0000313" key="2">
    <source>
        <dbReference type="EMBL" id="CAF1278749.1"/>
    </source>
</evidence>
<accession>A0A815C5B7</accession>
<name>A0A815C5B7_9BILA</name>
<dbReference type="InterPro" id="IPR050843">
    <property type="entry name" value="Glycosyl_Hydrlase_38"/>
</dbReference>
<dbReference type="Proteomes" id="UP000663829">
    <property type="component" value="Unassembled WGS sequence"/>
</dbReference>
<dbReference type="SUPFAM" id="SSF88713">
    <property type="entry name" value="Glycoside hydrolase/deacetylase"/>
    <property type="match status" value="1"/>
</dbReference>
<dbReference type="PANTHER" id="PTHR11607:SF3">
    <property type="entry name" value="LYSOSOMAL ALPHA-MANNOSIDASE"/>
    <property type="match status" value="1"/>
</dbReference>
<dbReference type="GO" id="GO:0004559">
    <property type="term" value="F:alpha-mannosidase activity"/>
    <property type="evidence" value="ECO:0007669"/>
    <property type="project" value="InterPro"/>
</dbReference>
<dbReference type="GO" id="GO:0005764">
    <property type="term" value="C:lysosome"/>
    <property type="evidence" value="ECO:0007669"/>
    <property type="project" value="TreeGrafter"/>
</dbReference>
<evidence type="ECO:0000259" key="1">
    <source>
        <dbReference type="Pfam" id="PF01074"/>
    </source>
</evidence>
<dbReference type="InterPro" id="IPR027291">
    <property type="entry name" value="Glyco_hydro_38_N_sf"/>
</dbReference>
<dbReference type="Gene3D" id="3.20.110.10">
    <property type="entry name" value="Glycoside hydrolase 38, N terminal domain"/>
    <property type="match status" value="1"/>
</dbReference>
<dbReference type="EMBL" id="CAJOBC010026808">
    <property type="protein sequence ID" value="CAF4072335.1"/>
    <property type="molecule type" value="Genomic_DNA"/>
</dbReference>